<dbReference type="PROSITE" id="PS00109">
    <property type="entry name" value="PROTEIN_KINASE_TYR"/>
    <property type="match status" value="1"/>
</dbReference>
<dbReference type="InterPro" id="IPR001245">
    <property type="entry name" value="Ser-Thr/Tyr_kinase_cat_dom"/>
</dbReference>
<dbReference type="EMBL" id="CAJOAX010002412">
    <property type="protein sequence ID" value="CAF3794453.1"/>
    <property type="molecule type" value="Genomic_DNA"/>
</dbReference>
<dbReference type="GO" id="GO:0005886">
    <property type="term" value="C:plasma membrane"/>
    <property type="evidence" value="ECO:0007669"/>
    <property type="project" value="TreeGrafter"/>
</dbReference>
<accession>A0A819AXD2</accession>
<dbReference type="GO" id="GO:0004714">
    <property type="term" value="F:transmembrane receptor protein tyrosine kinase activity"/>
    <property type="evidence" value="ECO:0007669"/>
    <property type="project" value="TreeGrafter"/>
</dbReference>
<dbReference type="GO" id="GO:0043235">
    <property type="term" value="C:receptor complex"/>
    <property type="evidence" value="ECO:0007669"/>
    <property type="project" value="TreeGrafter"/>
</dbReference>
<name>A0A819AXD2_9BILA</name>
<feature type="domain" description="Protein kinase" evidence="1">
    <location>
        <begin position="92"/>
        <end position="356"/>
    </location>
</feature>
<dbReference type="SMART" id="SM00504">
    <property type="entry name" value="Ubox"/>
    <property type="match status" value="1"/>
</dbReference>
<evidence type="ECO:0000259" key="1">
    <source>
        <dbReference type="PROSITE" id="PS50011"/>
    </source>
</evidence>
<dbReference type="Gene3D" id="3.30.40.10">
    <property type="entry name" value="Zinc/RING finger domain, C3HC4 (zinc finger)"/>
    <property type="match status" value="1"/>
</dbReference>
<proteinExistence type="predicted"/>
<evidence type="ECO:0000313" key="4">
    <source>
        <dbReference type="Proteomes" id="UP000663823"/>
    </source>
</evidence>
<protein>
    <submittedName>
        <fullName evidence="3">Uncharacterized protein</fullName>
    </submittedName>
</protein>
<dbReference type="SUPFAM" id="SSF56112">
    <property type="entry name" value="Protein kinase-like (PK-like)"/>
    <property type="match status" value="1"/>
</dbReference>
<dbReference type="Pfam" id="PF07714">
    <property type="entry name" value="PK_Tyr_Ser-Thr"/>
    <property type="match status" value="1"/>
</dbReference>
<gene>
    <name evidence="3" type="ORF">OTI717_LOCUS17910</name>
</gene>
<dbReference type="PANTHER" id="PTHR24416">
    <property type="entry name" value="TYROSINE-PROTEIN KINASE RECEPTOR"/>
    <property type="match status" value="1"/>
</dbReference>
<comment type="caution">
    <text evidence="3">The sequence shown here is derived from an EMBL/GenBank/DDBJ whole genome shotgun (WGS) entry which is preliminary data.</text>
</comment>
<evidence type="ECO:0000259" key="2">
    <source>
        <dbReference type="PROSITE" id="PS51698"/>
    </source>
</evidence>
<dbReference type="PROSITE" id="PS50011">
    <property type="entry name" value="PROTEIN_KINASE_DOM"/>
    <property type="match status" value="1"/>
</dbReference>
<dbReference type="InterPro" id="IPR050122">
    <property type="entry name" value="RTK"/>
</dbReference>
<organism evidence="3 4">
    <name type="scientific">Rotaria sordida</name>
    <dbReference type="NCBI Taxonomy" id="392033"/>
    <lineage>
        <taxon>Eukaryota</taxon>
        <taxon>Metazoa</taxon>
        <taxon>Spiralia</taxon>
        <taxon>Gnathifera</taxon>
        <taxon>Rotifera</taxon>
        <taxon>Eurotatoria</taxon>
        <taxon>Bdelloidea</taxon>
        <taxon>Philodinida</taxon>
        <taxon>Philodinidae</taxon>
        <taxon>Rotaria</taxon>
    </lineage>
</organism>
<dbReference type="Proteomes" id="UP000663823">
    <property type="component" value="Unassembled WGS sequence"/>
</dbReference>
<dbReference type="Pfam" id="PF04564">
    <property type="entry name" value="U-box"/>
    <property type="match status" value="1"/>
</dbReference>
<dbReference type="InterPro" id="IPR013083">
    <property type="entry name" value="Znf_RING/FYVE/PHD"/>
</dbReference>
<dbReference type="AlphaFoldDB" id="A0A819AXD2"/>
<dbReference type="GO" id="GO:0005524">
    <property type="term" value="F:ATP binding"/>
    <property type="evidence" value="ECO:0007669"/>
    <property type="project" value="InterPro"/>
</dbReference>
<dbReference type="InterPro" id="IPR003613">
    <property type="entry name" value="Ubox_domain"/>
</dbReference>
<dbReference type="SUPFAM" id="SSF57850">
    <property type="entry name" value="RING/U-box"/>
    <property type="match status" value="1"/>
</dbReference>
<dbReference type="InterPro" id="IPR011009">
    <property type="entry name" value="Kinase-like_dom_sf"/>
</dbReference>
<dbReference type="PROSITE" id="PS51698">
    <property type="entry name" value="U_BOX"/>
    <property type="match status" value="1"/>
</dbReference>
<dbReference type="PANTHER" id="PTHR24416:SF611">
    <property type="entry name" value="TYROSINE-PROTEIN KINASE TRANSMEMBRANE RECEPTOR ROR"/>
    <property type="match status" value="1"/>
</dbReference>
<dbReference type="Gene3D" id="1.10.510.10">
    <property type="entry name" value="Transferase(Phosphotransferase) domain 1"/>
    <property type="match status" value="1"/>
</dbReference>
<sequence>MTDCTAHQMADSLVCPITKQLFSVPVLADDGYTYEESAIIAWIQENHTSPITRQNLSVDSLRPNRIIKILIEEFENSLRSADYRFKLDVDVRKEGRAIFQVNTKSIFRAHWITRRNAPPTILLKMNGVRAKREASFCVQLSRHPHIIRTYGMIEPTPQDSVMLLQEYAPEGSLHDLLDDQPRVPDEMILIEMFSQITDAMAYLAYNRVTHGDLACRNILVFRFNKYKPEDNLVKLTDFGLTRHSSIYLSVNNQSMVNDCIPIRYASPELIQHQECSEKSDIYSMGVTMWEAFSKANIPWSHIQMDQEICQRVITGEKLSKPIMCSDETWSVILTTMTFNAQERPTFPQLRRSLTRLQYQLENITRSHNELMDKFQRVLQVDMNEVVIGIAVEQTLINLSGLNIDQTGATFRRKLDTNVTVFRLKMPSDNDLNSFIRYYGEHFKSLIIQHEREPTTEWVTIQMSTNIFSYFKQLYSSTINEYQLTDDILNVLKLYTDSQSNECYMKTNLNLLSANLEHIDWICVNKLRLLIRGLSQSNIKHINAVKPDGFWWAQPILELFWLFRKIHLFFMSFALKPK</sequence>
<dbReference type="GO" id="GO:0004842">
    <property type="term" value="F:ubiquitin-protein transferase activity"/>
    <property type="evidence" value="ECO:0007669"/>
    <property type="project" value="InterPro"/>
</dbReference>
<dbReference type="GO" id="GO:0007169">
    <property type="term" value="P:cell surface receptor protein tyrosine kinase signaling pathway"/>
    <property type="evidence" value="ECO:0007669"/>
    <property type="project" value="TreeGrafter"/>
</dbReference>
<feature type="domain" description="U-box" evidence="2">
    <location>
        <begin position="8"/>
        <end position="81"/>
    </location>
</feature>
<dbReference type="InterPro" id="IPR000719">
    <property type="entry name" value="Prot_kinase_dom"/>
</dbReference>
<reference evidence="3" key="1">
    <citation type="submission" date="2021-02" db="EMBL/GenBank/DDBJ databases">
        <authorList>
            <person name="Nowell W R."/>
        </authorList>
    </citation>
    <scope>NUCLEOTIDE SEQUENCE</scope>
</reference>
<dbReference type="InterPro" id="IPR008266">
    <property type="entry name" value="Tyr_kinase_AS"/>
</dbReference>
<dbReference type="CDD" id="cd16655">
    <property type="entry name" value="RING-Ubox_WDSUB1-like"/>
    <property type="match status" value="1"/>
</dbReference>
<evidence type="ECO:0000313" key="3">
    <source>
        <dbReference type="EMBL" id="CAF3794453.1"/>
    </source>
</evidence>
<dbReference type="PRINTS" id="PR00109">
    <property type="entry name" value="TYRKINASE"/>
</dbReference>
<dbReference type="GO" id="GO:0016567">
    <property type="term" value="P:protein ubiquitination"/>
    <property type="evidence" value="ECO:0007669"/>
    <property type="project" value="InterPro"/>
</dbReference>